<feature type="compositionally biased region" description="Polar residues" evidence="7">
    <location>
        <begin position="361"/>
        <end position="372"/>
    </location>
</feature>
<proteinExistence type="predicted"/>
<gene>
    <name evidence="9" type="ORF">KIW84_046323</name>
</gene>
<reference evidence="9 10" key="1">
    <citation type="journal article" date="2022" name="Nat. Genet.">
        <title>Improved pea reference genome and pan-genome highlight genomic features and evolutionary characteristics.</title>
        <authorList>
            <person name="Yang T."/>
            <person name="Liu R."/>
            <person name="Luo Y."/>
            <person name="Hu S."/>
            <person name="Wang D."/>
            <person name="Wang C."/>
            <person name="Pandey M.K."/>
            <person name="Ge S."/>
            <person name="Xu Q."/>
            <person name="Li N."/>
            <person name="Li G."/>
            <person name="Huang Y."/>
            <person name="Saxena R.K."/>
            <person name="Ji Y."/>
            <person name="Li M."/>
            <person name="Yan X."/>
            <person name="He Y."/>
            <person name="Liu Y."/>
            <person name="Wang X."/>
            <person name="Xiang C."/>
            <person name="Varshney R.K."/>
            <person name="Ding H."/>
            <person name="Gao S."/>
            <person name="Zong X."/>
        </authorList>
    </citation>
    <scope>NUCLEOTIDE SEQUENCE [LARGE SCALE GENOMIC DNA]</scope>
    <source>
        <strain evidence="9 10">cv. Zhongwan 6</strain>
    </source>
</reference>
<dbReference type="Gramene" id="Psat4g223720.1">
    <property type="protein sequence ID" value="Psat4g223720.1.cds"/>
    <property type="gene ID" value="Psat4g223720"/>
</dbReference>
<keyword evidence="10" id="KW-1185">Reference proteome</keyword>
<feature type="compositionally biased region" description="Polar residues" evidence="7">
    <location>
        <begin position="690"/>
        <end position="704"/>
    </location>
</feature>
<evidence type="ECO:0000256" key="3">
    <source>
        <dbReference type="ARBA" id="ARBA00022679"/>
    </source>
</evidence>
<dbReference type="InterPro" id="IPR000719">
    <property type="entry name" value="Prot_kinase_dom"/>
</dbReference>
<evidence type="ECO:0000256" key="6">
    <source>
        <dbReference type="ARBA" id="ARBA00022840"/>
    </source>
</evidence>
<organism evidence="9 10">
    <name type="scientific">Pisum sativum</name>
    <name type="common">Garden pea</name>
    <name type="synonym">Lathyrus oleraceus</name>
    <dbReference type="NCBI Taxonomy" id="3888"/>
    <lineage>
        <taxon>Eukaryota</taxon>
        <taxon>Viridiplantae</taxon>
        <taxon>Streptophyta</taxon>
        <taxon>Embryophyta</taxon>
        <taxon>Tracheophyta</taxon>
        <taxon>Spermatophyta</taxon>
        <taxon>Magnoliopsida</taxon>
        <taxon>eudicotyledons</taxon>
        <taxon>Gunneridae</taxon>
        <taxon>Pentapetalae</taxon>
        <taxon>rosids</taxon>
        <taxon>fabids</taxon>
        <taxon>Fabales</taxon>
        <taxon>Fabaceae</taxon>
        <taxon>Papilionoideae</taxon>
        <taxon>50 kb inversion clade</taxon>
        <taxon>NPAAA clade</taxon>
        <taxon>Hologalegina</taxon>
        <taxon>IRL clade</taxon>
        <taxon>Fabeae</taxon>
        <taxon>Lathyrus</taxon>
    </lineage>
</organism>
<evidence type="ECO:0000256" key="1">
    <source>
        <dbReference type="ARBA" id="ARBA00012513"/>
    </source>
</evidence>
<evidence type="ECO:0000256" key="4">
    <source>
        <dbReference type="ARBA" id="ARBA00022741"/>
    </source>
</evidence>
<keyword evidence="5" id="KW-0418">Kinase</keyword>
<feature type="region of interest" description="Disordered" evidence="7">
    <location>
        <begin position="361"/>
        <end position="385"/>
    </location>
</feature>
<dbReference type="Gramene" id="Psat04G0632300-T1">
    <property type="protein sequence ID" value="KAI5423288.1"/>
    <property type="gene ID" value="KIW84_046323"/>
</dbReference>
<dbReference type="PROSITE" id="PS00108">
    <property type="entry name" value="PROTEIN_KINASE_ST"/>
    <property type="match status" value="1"/>
</dbReference>
<accession>A0A9D4XMU1</accession>
<keyword evidence="2" id="KW-0723">Serine/threonine-protein kinase</keyword>
<dbReference type="PROSITE" id="PS50011">
    <property type="entry name" value="PROTEIN_KINASE_DOM"/>
    <property type="match status" value="1"/>
</dbReference>
<keyword evidence="3" id="KW-0808">Transferase</keyword>
<sequence>MATPESSLDPILFLQEQSWHLLSLLLQIGHPVDADYLSSRCGFFNVSSDFVRYVASLPDSPLAVNSNGLLTPSLKAVFAIARFFSFQVPISASSYSRKRKSVLSLPGGGRDPKRLAIGDKVPEIFVKSFVDPSAEAMMRRSFCTMKFESRIVHDGSYMIPICIDTVGECSGWSEPNFGYREADNDGTTNTAHEEISDSLIKTTECFFICDSGLKKVEDLDGLPGHNPAAILAPPTSVQDQSLCNEGIVVGIESGKKVDCFDTFGNEYRELNITHYVDDVDVCRNNAGKDQQSDSIEKNIEYEKGLKEEVINYDKDEGKEDVAQSCKPVVFGEEPTKVLEFKKGTHVKDLDKNKRVRNMVTRSTNKAAHTSANPKPVPKTSRISKGGLKYDQHSMTQILAESLACNKLEDAPKVIDQCKDDQNIVAKNKLKQNRKENLAEDNSMTSKVEKKTFPSFESFKIEEEEGSGGYGIVYRAQRTIDGKRLAIKCPHTNAHKNHVNNERNMLERFGGKNFIIKFEGSFKSGNTDCFVLEHVEHERPEVLKREIDINELQWYAYCMFKALACLHKEGVVHRDVKPGNFLFSRKLKKGYLIDFNLAMDLKQKYNFGSKSKPSLGASNNIPLPSGPSPLVQDKNLGGIKSLTSNRRELADHRKYSDINRHLKPKANAGHLKNCTDKAVVGLRRAQGTDGSGITSAKDVTSTKTASADRLREPLPFRGRKELISLVQNSMQCATSSSMKSPSSQRKRVTAPSGKVDGRTLYLTPMPIHSSTVNLGLLRSKGDGKHKREGPCVGTKGFRAPEVLFRSQFQGPKVDIWSAGVTLLYLLIGKTSFPGEPEQSLKEIAKLRGSEELWEVAKLHDREASFPLELFDDQYLLSYDIESWCKTHTKRPEFVDQVPKSLFDLIDKCLTVNPRSRISVEEVLRHEYFAQCNDIMRKTRIIRRGLGLETSTSRAV</sequence>
<dbReference type="InterPro" id="IPR008271">
    <property type="entry name" value="Ser/Thr_kinase_AS"/>
</dbReference>
<dbReference type="GO" id="GO:0004674">
    <property type="term" value="F:protein serine/threonine kinase activity"/>
    <property type="evidence" value="ECO:0007669"/>
    <property type="project" value="UniProtKB-KW"/>
</dbReference>
<dbReference type="SUPFAM" id="SSF56112">
    <property type="entry name" value="Protein kinase-like (PK-like)"/>
    <property type="match status" value="1"/>
</dbReference>
<dbReference type="Gramene" id="PSAT_LOCUS14972_t1">
    <property type="protein sequence ID" value="CAL5195289.1"/>
    <property type="gene ID" value="PSAT_LOCUS14972"/>
</dbReference>
<dbReference type="GO" id="GO:0005524">
    <property type="term" value="F:ATP binding"/>
    <property type="evidence" value="ECO:0007669"/>
    <property type="project" value="UniProtKB-KW"/>
</dbReference>
<feature type="domain" description="Protein kinase" evidence="8">
    <location>
        <begin position="458"/>
        <end position="927"/>
    </location>
</feature>
<feature type="region of interest" description="Disordered" evidence="7">
    <location>
        <begin position="685"/>
        <end position="706"/>
    </location>
</feature>
<dbReference type="InterPro" id="IPR011009">
    <property type="entry name" value="Kinase-like_dom_sf"/>
</dbReference>
<dbReference type="OrthoDB" id="10020333at2759"/>
<dbReference type="FunFam" id="1.10.510.10:FF:001725">
    <property type="entry name" value="Kinase like protein"/>
    <property type="match status" value="1"/>
</dbReference>
<dbReference type="PANTHER" id="PTHR44167:SF23">
    <property type="entry name" value="CDC7 KINASE, ISOFORM A-RELATED"/>
    <property type="match status" value="1"/>
</dbReference>
<feature type="region of interest" description="Disordered" evidence="7">
    <location>
        <begin position="615"/>
        <end position="635"/>
    </location>
</feature>
<dbReference type="GO" id="GO:0005634">
    <property type="term" value="C:nucleus"/>
    <property type="evidence" value="ECO:0007669"/>
    <property type="project" value="TreeGrafter"/>
</dbReference>
<feature type="region of interest" description="Disordered" evidence="7">
    <location>
        <begin position="732"/>
        <end position="759"/>
    </location>
</feature>
<evidence type="ECO:0000256" key="5">
    <source>
        <dbReference type="ARBA" id="ARBA00022777"/>
    </source>
</evidence>
<dbReference type="FunFam" id="1.10.510.10:FF:001893">
    <property type="entry name" value="Probable serine/threonine-protein kinase DDB_G0291918"/>
    <property type="match status" value="1"/>
</dbReference>
<protein>
    <recommendedName>
        <fullName evidence="1">non-specific serine/threonine protein kinase</fullName>
        <ecNumber evidence="1">2.7.11.1</ecNumber>
    </recommendedName>
</protein>
<evidence type="ECO:0000259" key="8">
    <source>
        <dbReference type="PROSITE" id="PS50011"/>
    </source>
</evidence>
<dbReference type="Pfam" id="PF00069">
    <property type="entry name" value="Pkinase"/>
    <property type="match status" value="2"/>
</dbReference>
<keyword evidence="4" id="KW-0547">Nucleotide-binding</keyword>
<evidence type="ECO:0000313" key="10">
    <source>
        <dbReference type="Proteomes" id="UP001058974"/>
    </source>
</evidence>
<evidence type="ECO:0000256" key="2">
    <source>
        <dbReference type="ARBA" id="ARBA00022527"/>
    </source>
</evidence>
<evidence type="ECO:0000256" key="7">
    <source>
        <dbReference type="SAM" id="MobiDB-lite"/>
    </source>
</evidence>
<dbReference type="GO" id="GO:0044773">
    <property type="term" value="P:mitotic DNA damage checkpoint signaling"/>
    <property type="evidence" value="ECO:0007669"/>
    <property type="project" value="TreeGrafter"/>
</dbReference>
<dbReference type="AlphaFoldDB" id="A0A9D4XMU1"/>
<keyword evidence="6" id="KW-0067">ATP-binding</keyword>
<dbReference type="PANTHER" id="PTHR44167">
    <property type="entry name" value="OVARIAN-SPECIFIC SERINE/THREONINE-PROTEIN KINASE LOK-RELATED"/>
    <property type="match status" value="1"/>
</dbReference>
<dbReference type="EC" id="2.7.11.1" evidence="1"/>
<comment type="caution">
    <text evidence="9">The sequence shown here is derived from an EMBL/GenBank/DDBJ whole genome shotgun (WGS) entry which is preliminary data.</text>
</comment>
<dbReference type="SMART" id="SM00220">
    <property type="entry name" value="S_TKc"/>
    <property type="match status" value="1"/>
</dbReference>
<dbReference type="Proteomes" id="UP001058974">
    <property type="component" value="Chromosome 4"/>
</dbReference>
<evidence type="ECO:0000313" key="9">
    <source>
        <dbReference type="EMBL" id="KAI5423288.1"/>
    </source>
</evidence>
<name>A0A9D4XMU1_PEA</name>
<dbReference type="Gene3D" id="1.10.510.10">
    <property type="entry name" value="Transferase(Phosphotransferase) domain 1"/>
    <property type="match status" value="2"/>
</dbReference>
<dbReference type="EMBL" id="JAMSHJ010000004">
    <property type="protein sequence ID" value="KAI5423288.1"/>
    <property type="molecule type" value="Genomic_DNA"/>
</dbReference>